<dbReference type="SUPFAM" id="SSF52540">
    <property type="entry name" value="P-loop containing nucleoside triphosphate hydrolases"/>
    <property type="match status" value="1"/>
</dbReference>
<dbReference type="InterPro" id="IPR041682">
    <property type="entry name" value="AAA_14"/>
</dbReference>
<keyword evidence="4" id="KW-1185">Reference proteome</keyword>
<protein>
    <submittedName>
        <fullName evidence="3">ATP-binding protein</fullName>
    </submittedName>
</protein>
<accession>A0ABW3TLD9</accession>
<dbReference type="Proteomes" id="UP001597181">
    <property type="component" value="Unassembled WGS sequence"/>
</dbReference>
<keyword evidence="3" id="KW-0067">ATP-binding</keyword>
<proteinExistence type="predicted"/>
<dbReference type="Pfam" id="PF13173">
    <property type="entry name" value="AAA_14"/>
    <property type="match status" value="1"/>
</dbReference>
<reference evidence="4" key="1">
    <citation type="journal article" date="2019" name="Int. J. Syst. Evol. Microbiol.">
        <title>The Global Catalogue of Microorganisms (GCM) 10K type strain sequencing project: providing services to taxonomists for standard genome sequencing and annotation.</title>
        <authorList>
            <consortium name="The Broad Institute Genomics Platform"/>
            <consortium name="The Broad Institute Genome Sequencing Center for Infectious Disease"/>
            <person name="Wu L."/>
            <person name="Ma J."/>
        </authorList>
    </citation>
    <scope>NUCLEOTIDE SEQUENCE [LARGE SCALE GENOMIC DNA]</scope>
    <source>
        <strain evidence="4">CCUG 50213</strain>
    </source>
</reference>
<evidence type="ECO:0000259" key="1">
    <source>
        <dbReference type="Pfam" id="PF13173"/>
    </source>
</evidence>
<dbReference type="RefSeq" id="WP_343959768.1">
    <property type="nucleotide sequence ID" value="NZ_BAAAKZ010000003.1"/>
</dbReference>
<comment type="caution">
    <text evidence="3">The sequence shown here is derived from an EMBL/GenBank/DDBJ whole genome shotgun (WGS) entry which is preliminary data.</text>
</comment>
<dbReference type="Pfam" id="PF13635">
    <property type="entry name" value="DUF4143"/>
    <property type="match status" value="1"/>
</dbReference>
<dbReference type="PANTHER" id="PTHR43566:SF2">
    <property type="entry name" value="DUF4143 DOMAIN-CONTAINING PROTEIN"/>
    <property type="match status" value="1"/>
</dbReference>
<dbReference type="InterPro" id="IPR027417">
    <property type="entry name" value="P-loop_NTPase"/>
</dbReference>
<evidence type="ECO:0000313" key="4">
    <source>
        <dbReference type="Proteomes" id="UP001597181"/>
    </source>
</evidence>
<dbReference type="EMBL" id="JBHTLY010000001">
    <property type="protein sequence ID" value="MFD1201024.1"/>
    <property type="molecule type" value="Genomic_DNA"/>
</dbReference>
<evidence type="ECO:0000259" key="2">
    <source>
        <dbReference type="Pfam" id="PF13635"/>
    </source>
</evidence>
<organism evidence="3 4">
    <name type="scientific">Leucobacter albus</name>
    <dbReference type="NCBI Taxonomy" id="272210"/>
    <lineage>
        <taxon>Bacteria</taxon>
        <taxon>Bacillati</taxon>
        <taxon>Actinomycetota</taxon>
        <taxon>Actinomycetes</taxon>
        <taxon>Micrococcales</taxon>
        <taxon>Microbacteriaceae</taxon>
        <taxon>Leucobacter</taxon>
    </lineage>
</organism>
<dbReference type="PANTHER" id="PTHR43566">
    <property type="entry name" value="CONSERVED PROTEIN"/>
    <property type="match status" value="1"/>
</dbReference>
<feature type="domain" description="AAA" evidence="1">
    <location>
        <begin position="21"/>
        <end position="140"/>
    </location>
</feature>
<evidence type="ECO:0000313" key="3">
    <source>
        <dbReference type="EMBL" id="MFD1201024.1"/>
    </source>
</evidence>
<gene>
    <name evidence="3" type="ORF">ACFQ3U_03860</name>
</gene>
<sequence>MKTNFVPRNVAGLAQETLSDTPITIISGARQVGKSTLMGQLIEDKHARVVNLDDLGDRNAAQADPDGFAAQFPEGILAVDEIQRVPELLTSLKANVDRDRRPGRFIATGSANLLSLRGAHESLAGRAETIQLEGFSQDELEGRKADFVSFLWELPTRGQPPEQSDIDRRKYLQLAITPSFPEARRRTARSRDRWLRAYTERLLTKDTTDITGILYPDRLETLLNVIAARNSSEFVAARIGRDIDIPARSIPAYLHALQSVFLTRSIPGWSNNIANRAVSTPKVSLSDTGLAAHLAGVELDALEAAISSTITGGLLEGFVAGELAKQSTWSTRSTRMFHYRDDENREVDFIVEDRSRSIAGIEVKASSSPGHADFAGLRYLRDRVGDQFVAGVVLHTGQRAHSFGDRLWALPLSTLWRN</sequence>
<name>A0ABW3TLD9_9MICO</name>
<dbReference type="GO" id="GO:0005524">
    <property type="term" value="F:ATP binding"/>
    <property type="evidence" value="ECO:0007669"/>
    <property type="project" value="UniProtKB-KW"/>
</dbReference>
<keyword evidence="3" id="KW-0547">Nucleotide-binding</keyword>
<dbReference type="InterPro" id="IPR025420">
    <property type="entry name" value="DUF4143"/>
</dbReference>
<feature type="domain" description="DUF4143" evidence="2">
    <location>
        <begin position="205"/>
        <end position="366"/>
    </location>
</feature>